<dbReference type="PROSITE" id="PS50835">
    <property type="entry name" value="IG_LIKE"/>
    <property type="match status" value="1"/>
</dbReference>
<keyword evidence="2" id="KW-1064">Adaptive immunity</keyword>
<dbReference type="PANTHER" id="PTHR23266">
    <property type="entry name" value="IMMUNOGLOBULIN HEAVY CHAIN"/>
    <property type="match status" value="1"/>
</dbReference>
<feature type="signal peptide" evidence="4">
    <location>
        <begin position="1"/>
        <end position="23"/>
    </location>
</feature>
<dbReference type="AlphaFoldDB" id="A0A7K9HDF2"/>
<dbReference type="GO" id="GO:0002250">
    <property type="term" value="P:adaptive immune response"/>
    <property type="evidence" value="ECO:0007669"/>
    <property type="project" value="UniProtKB-KW"/>
</dbReference>
<organism evidence="6 7">
    <name type="scientific">Bucco capensis</name>
    <name type="common">collared puffbird</name>
    <dbReference type="NCBI Taxonomy" id="135168"/>
    <lineage>
        <taxon>Eukaryota</taxon>
        <taxon>Metazoa</taxon>
        <taxon>Chordata</taxon>
        <taxon>Craniata</taxon>
        <taxon>Vertebrata</taxon>
        <taxon>Euteleostomi</taxon>
        <taxon>Archelosauria</taxon>
        <taxon>Archosauria</taxon>
        <taxon>Dinosauria</taxon>
        <taxon>Saurischia</taxon>
        <taxon>Theropoda</taxon>
        <taxon>Coelurosauria</taxon>
        <taxon>Aves</taxon>
        <taxon>Neognathae</taxon>
        <taxon>Neoaves</taxon>
        <taxon>Telluraves</taxon>
        <taxon>Coraciimorphae</taxon>
        <taxon>Piciformes</taxon>
        <taxon>Bucconidae</taxon>
        <taxon>Bucco</taxon>
    </lineage>
</organism>
<keyword evidence="1" id="KW-0391">Immunity</keyword>
<dbReference type="InterPro" id="IPR013783">
    <property type="entry name" value="Ig-like_fold"/>
</dbReference>
<dbReference type="Pfam" id="PF07686">
    <property type="entry name" value="V-set"/>
    <property type="match status" value="1"/>
</dbReference>
<dbReference type="InterPro" id="IPR036179">
    <property type="entry name" value="Ig-like_dom_sf"/>
</dbReference>
<dbReference type="InterPro" id="IPR007110">
    <property type="entry name" value="Ig-like_dom"/>
</dbReference>
<evidence type="ECO:0000313" key="6">
    <source>
        <dbReference type="EMBL" id="NXH11863.1"/>
    </source>
</evidence>
<dbReference type="SMART" id="SM00406">
    <property type="entry name" value="IGv"/>
    <property type="match status" value="1"/>
</dbReference>
<evidence type="ECO:0000256" key="2">
    <source>
        <dbReference type="ARBA" id="ARBA00023130"/>
    </source>
</evidence>
<dbReference type="Gene3D" id="2.60.40.10">
    <property type="entry name" value="Immunoglobulins"/>
    <property type="match status" value="1"/>
</dbReference>
<keyword evidence="4" id="KW-0732">Signal</keyword>
<gene>
    <name evidence="6" type="primary">C3_0</name>
    <name evidence="6" type="ORF">BUCCAP_R09561</name>
</gene>
<dbReference type="Proteomes" id="UP000534107">
    <property type="component" value="Unassembled WGS sequence"/>
</dbReference>
<evidence type="ECO:0000256" key="3">
    <source>
        <dbReference type="ARBA" id="ARBA00043265"/>
    </source>
</evidence>
<evidence type="ECO:0000313" key="7">
    <source>
        <dbReference type="Proteomes" id="UP000534107"/>
    </source>
</evidence>
<dbReference type="OrthoDB" id="9426090at2759"/>
<dbReference type="GO" id="GO:0005576">
    <property type="term" value="C:extracellular region"/>
    <property type="evidence" value="ECO:0007669"/>
    <property type="project" value="UniProtKB-ARBA"/>
</dbReference>
<feature type="non-terminal residue" evidence="6">
    <location>
        <position position="1"/>
    </location>
</feature>
<accession>A0A7K9HDF2</accession>
<comment type="caution">
    <text evidence="6">The sequence shown here is derived from an EMBL/GenBank/DDBJ whole genome shotgun (WGS) entry which is preliminary data.</text>
</comment>
<evidence type="ECO:0000259" key="5">
    <source>
        <dbReference type="PROSITE" id="PS50835"/>
    </source>
</evidence>
<dbReference type="SUPFAM" id="SSF48726">
    <property type="entry name" value="Immunoglobulin"/>
    <property type="match status" value="1"/>
</dbReference>
<name>A0A7K9HDF2_9PICI</name>
<evidence type="ECO:0000256" key="4">
    <source>
        <dbReference type="SAM" id="SignalP"/>
    </source>
</evidence>
<feature type="chain" id="PRO_5029632593" evidence="4">
    <location>
        <begin position="24"/>
        <end position="121"/>
    </location>
</feature>
<protein>
    <submittedName>
        <fullName evidence="6">HV01 protein</fullName>
    </submittedName>
</protein>
<dbReference type="GO" id="GO:0019814">
    <property type="term" value="C:immunoglobulin complex"/>
    <property type="evidence" value="ECO:0007669"/>
    <property type="project" value="UniProtKB-KW"/>
</dbReference>
<evidence type="ECO:0000256" key="1">
    <source>
        <dbReference type="ARBA" id="ARBA00022859"/>
    </source>
</evidence>
<dbReference type="InterPro" id="IPR013106">
    <property type="entry name" value="Ig_V-set"/>
</dbReference>
<feature type="domain" description="Ig-like" evidence="5">
    <location>
        <begin position="25"/>
        <end position="121"/>
    </location>
</feature>
<dbReference type="EMBL" id="VWZO01004581">
    <property type="protein sequence ID" value="NXH11863.1"/>
    <property type="molecule type" value="Genomic_DNA"/>
</dbReference>
<keyword evidence="7" id="KW-1185">Reference proteome</keyword>
<proteinExistence type="predicted"/>
<keyword evidence="3" id="KW-1280">Immunoglobulin</keyword>
<reference evidence="6 7" key="1">
    <citation type="submission" date="2019-09" db="EMBL/GenBank/DDBJ databases">
        <title>Bird 10,000 Genomes (B10K) Project - Family phase.</title>
        <authorList>
            <person name="Zhang G."/>
        </authorList>
    </citation>
    <scope>NUCLEOTIDE SEQUENCE [LARGE SCALE GENOMIC DNA]</scope>
    <source>
        <strain evidence="6">B10K-DU-001-16</strain>
        <tissue evidence="6">Muscle</tissue>
    </source>
</reference>
<dbReference type="InterPro" id="IPR050199">
    <property type="entry name" value="IgHV"/>
</dbReference>
<feature type="non-terminal residue" evidence="6">
    <location>
        <position position="121"/>
    </location>
</feature>
<sequence length="121" mass="12802">MAPGLGPWLLALSLAAGPAGLWAQPRLLESGGGQLAPGDSVTLFCRGTGFAFGGYGVRWYRQTPNSTLEWVSYINLSGTIKKYGSAVQGQARVSRDNSKSESSLSLQALHPCYSASYLCTV</sequence>